<keyword evidence="2" id="KW-1185">Reference proteome</keyword>
<evidence type="ECO:0000313" key="2">
    <source>
        <dbReference type="Proteomes" id="UP000821845"/>
    </source>
</evidence>
<gene>
    <name evidence="1" type="ORF">HPB50_016538</name>
</gene>
<reference evidence="1" key="1">
    <citation type="submission" date="2020-05" db="EMBL/GenBank/DDBJ databases">
        <title>Large-scale comparative analyses of tick genomes elucidate their genetic diversity and vector capacities.</title>
        <authorList>
            <person name="Jia N."/>
            <person name="Wang J."/>
            <person name="Shi W."/>
            <person name="Du L."/>
            <person name="Sun Y."/>
            <person name="Zhan W."/>
            <person name="Jiang J."/>
            <person name="Wang Q."/>
            <person name="Zhang B."/>
            <person name="Ji P."/>
            <person name="Sakyi L.B."/>
            <person name="Cui X."/>
            <person name="Yuan T."/>
            <person name="Jiang B."/>
            <person name="Yang W."/>
            <person name="Lam T.T.-Y."/>
            <person name="Chang Q."/>
            <person name="Ding S."/>
            <person name="Wang X."/>
            <person name="Zhu J."/>
            <person name="Ruan X."/>
            <person name="Zhao L."/>
            <person name="Wei J."/>
            <person name="Que T."/>
            <person name="Du C."/>
            <person name="Cheng J."/>
            <person name="Dai P."/>
            <person name="Han X."/>
            <person name="Huang E."/>
            <person name="Gao Y."/>
            <person name="Liu J."/>
            <person name="Shao H."/>
            <person name="Ye R."/>
            <person name="Li L."/>
            <person name="Wei W."/>
            <person name="Wang X."/>
            <person name="Wang C."/>
            <person name="Yang T."/>
            <person name="Huo Q."/>
            <person name="Li W."/>
            <person name="Guo W."/>
            <person name="Chen H."/>
            <person name="Zhou L."/>
            <person name="Ni X."/>
            <person name="Tian J."/>
            <person name="Zhou Y."/>
            <person name="Sheng Y."/>
            <person name="Liu T."/>
            <person name="Pan Y."/>
            <person name="Xia L."/>
            <person name="Li J."/>
            <person name="Zhao F."/>
            <person name="Cao W."/>
        </authorList>
    </citation>
    <scope>NUCLEOTIDE SEQUENCE</scope>
    <source>
        <strain evidence="1">Hyas-2018</strain>
    </source>
</reference>
<proteinExistence type="predicted"/>
<dbReference type="EMBL" id="CM023482">
    <property type="protein sequence ID" value="KAH6939219.1"/>
    <property type="molecule type" value="Genomic_DNA"/>
</dbReference>
<dbReference type="Proteomes" id="UP000821845">
    <property type="component" value="Chromosome 2"/>
</dbReference>
<organism evidence="1 2">
    <name type="scientific">Hyalomma asiaticum</name>
    <name type="common">Tick</name>
    <dbReference type="NCBI Taxonomy" id="266040"/>
    <lineage>
        <taxon>Eukaryota</taxon>
        <taxon>Metazoa</taxon>
        <taxon>Ecdysozoa</taxon>
        <taxon>Arthropoda</taxon>
        <taxon>Chelicerata</taxon>
        <taxon>Arachnida</taxon>
        <taxon>Acari</taxon>
        <taxon>Parasitiformes</taxon>
        <taxon>Ixodida</taxon>
        <taxon>Ixodoidea</taxon>
        <taxon>Ixodidae</taxon>
        <taxon>Hyalomminae</taxon>
        <taxon>Hyalomma</taxon>
    </lineage>
</organism>
<name>A0ACB7T2T5_HYAAI</name>
<protein>
    <submittedName>
        <fullName evidence="1">Uncharacterized protein</fullName>
    </submittedName>
</protein>
<comment type="caution">
    <text evidence="1">The sequence shown here is derived from an EMBL/GenBank/DDBJ whole genome shotgun (WGS) entry which is preliminary data.</text>
</comment>
<sequence>MAAYEKRTGPEEWEDPVQQGRGKQRRSCHSSFPAPLPSSETDESFLGGALDADAPLAAPECCGDGTRKKKNEMRWHPRARRVDGPQKKLESACLVSR</sequence>
<accession>A0ACB7T2T5</accession>
<evidence type="ECO:0000313" key="1">
    <source>
        <dbReference type="EMBL" id="KAH6939219.1"/>
    </source>
</evidence>